<feature type="chain" id="PRO_5030561250" description="DUF4296 domain-containing protein" evidence="1">
    <location>
        <begin position="26"/>
        <end position="138"/>
    </location>
</feature>
<protein>
    <recommendedName>
        <fullName evidence="2">DUF4296 domain-containing protein</fullName>
    </recommendedName>
</protein>
<accession>A0A7W9WEI1</accession>
<dbReference type="InterPro" id="IPR025381">
    <property type="entry name" value="DUF4296"/>
</dbReference>
<name>A0A7W9WEI1_9BACT</name>
<dbReference type="Pfam" id="PF14129">
    <property type="entry name" value="DUF4296"/>
    <property type="match status" value="1"/>
</dbReference>
<dbReference type="EMBL" id="JACHGG010000006">
    <property type="protein sequence ID" value="MBB6060712.1"/>
    <property type="molecule type" value="Genomic_DNA"/>
</dbReference>
<dbReference type="RefSeq" id="WP_183404783.1">
    <property type="nucleotide sequence ID" value="NZ_JACHGG010000006.1"/>
</dbReference>
<evidence type="ECO:0000256" key="1">
    <source>
        <dbReference type="SAM" id="SignalP"/>
    </source>
</evidence>
<organism evidence="3 4">
    <name type="scientific">Hymenobacter luteus</name>
    <dbReference type="NCBI Taxonomy" id="1411122"/>
    <lineage>
        <taxon>Bacteria</taxon>
        <taxon>Pseudomonadati</taxon>
        <taxon>Bacteroidota</taxon>
        <taxon>Cytophagia</taxon>
        <taxon>Cytophagales</taxon>
        <taxon>Hymenobacteraceae</taxon>
        <taxon>Hymenobacter</taxon>
    </lineage>
</organism>
<keyword evidence="1" id="KW-0732">Signal</keyword>
<proteinExistence type="predicted"/>
<dbReference type="PROSITE" id="PS51257">
    <property type="entry name" value="PROKAR_LIPOPROTEIN"/>
    <property type="match status" value="1"/>
</dbReference>
<dbReference type="Proteomes" id="UP000532746">
    <property type="component" value="Unassembled WGS sequence"/>
</dbReference>
<evidence type="ECO:0000313" key="3">
    <source>
        <dbReference type="EMBL" id="MBB6060712.1"/>
    </source>
</evidence>
<sequence>MKKFSFRVTMWVGALALLVTACQKADDIAPPRQLIPRDKMVSLLMELHTLEARTDAAGLPIDSARALFHEAQKNLYWRYEVNDSSFRQSYRYYAVHDKDLDEIYAQVVDSLALREVQLQAANAASAGTPAPTPPPPRN</sequence>
<gene>
    <name evidence="3" type="ORF">HNQ93_003587</name>
</gene>
<evidence type="ECO:0000313" key="4">
    <source>
        <dbReference type="Proteomes" id="UP000532746"/>
    </source>
</evidence>
<reference evidence="3 4" key="1">
    <citation type="submission" date="2020-08" db="EMBL/GenBank/DDBJ databases">
        <title>Genomic Encyclopedia of Type Strains, Phase IV (KMG-IV): sequencing the most valuable type-strain genomes for metagenomic binning, comparative biology and taxonomic classification.</title>
        <authorList>
            <person name="Goeker M."/>
        </authorList>
    </citation>
    <scope>NUCLEOTIDE SEQUENCE [LARGE SCALE GENOMIC DNA]</scope>
    <source>
        <strain evidence="3 4">DSM 26718</strain>
    </source>
</reference>
<dbReference type="AlphaFoldDB" id="A0A7W9WEI1"/>
<feature type="domain" description="DUF4296" evidence="2">
    <location>
        <begin position="31"/>
        <end position="114"/>
    </location>
</feature>
<evidence type="ECO:0000259" key="2">
    <source>
        <dbReference type="Pfam" id="PF14129"/>
    </source>
</evidence>
<keyword evidence="4" id="KW-1185">Reference proteome</keyword>
<feature type="signal peptide" evidence="1">
    <location>
        <begin position="1"/>
        <end position="25"/>
    </location>
</feature>
<comment type="caution">
    <text evidence="3">The sequence shown here is derived from an EMBL/GenBank/DDBJ whole genome shotgun (WGS) entry which is preliminary data.</text>
</comment>